<evidence type="ECO:0000313" key="2">
    <source>
        <dbReference type="Proteomes" id="UP000193922"/>
    </source>
</evidence>
<keyword evidence="2" id="KW-1185">Reference proteome</keyword>
<dbReference type="Proteomes" id="UP000193922">
    <property type="component" value="Unassembled WGS sequence"/>
</dbReference>
<dbReference type="RefSeq" id="XP_040739172.1">
    <property type="nucleotide sequence ID" value="XM_040891732.1"/>
</dbReference>
<dbReference type="EMBL" id="MCFD01000122">
    <property type="protein sequence ID" value="ORX64127.1"/>
    <property type="molecule type" value="Genomic_DNA"/>
</dbReference>
<comment type="caution">
    <text evidence="1">The sequence shown here is derived from an EMBL/GenBank/DDBJ whole genome shotgun (WGS) entry which is preliminary data.</text>
</comment>
<protein>
    <submittedName>
        <fullName evidence="1">Uncharacterized protein</fullName>
    </submittedName>
</protein>
<dbReference type="GeneID" id="63808380"/>
<accession>A0A1Y1VS83</accession>
<dbReference type="AlphaFoldDB" id="A0A1Y1VS83"/>
<organism evidence="1 2">
    <name type="scientific">Linderina pennispora</name>
    <dbReference type="NCBI Taxonomy" id="61395"/>
    <lineage>
        <taxon>Eukaryota</taxon>
        <taxon>Fungi</taxon>
        <taxon>Fungi incertae sedis</taxon>
        <taxon>Zoopagomycota</taxon>
        <taxon>Kickxellomycotina</taxon>
        <taxon>Kickxellomycetes</taxon>
        <taxon>Kickxellales</taxon>
        <taxon>Kickxellaceae</taxon>
        <taxon>Linderina</taxon>
    </lineage>
</organism>
<reference evidence="1 2" key="1">
    <citation type="submission" date="2016-07" db="EMBL/GenBank/DDBJ databases">
        <title>Pervasive Adenine N6-methylation of Active Genes in Fungi.</title>
        <authorList>
            <consortium name="DOE Joint Genome Institute"/>
            <person name="Mondo S.J."/>
            <person name="Dannebaum R.O."/>
            <person name="Kuo R.C."/>
            <person name="Labutti K."/>
            <person name="Haridas S."/>
            <person name="Kuo A."/>
            <person name="Salamov A."/>
            <person name="Ahrendt S.R."/>
            <person name="Lipzen A."/>
            <person name="Sullivan W."/>
            <person name="Andreopoulos W.B."/>
            <person name="Clum A."/>
            <person name="Lindquist E."/>
            <person name="Daum C."/>
            <person name="Ramamoorthy G.K."/>
            <person name="Gryganskyi A."/>
            <person name="Culley D."/>
            <person name="Magnuson J.K."/>
            <person name="James T.Y."/>
            <person name="O'Malley M.A."/>
            <person name="Stajich J.E."/>
            <person name="Spatafora J.W."/>
            <person name="Visel A."/>
            <person name="Grigoriev I.V."/>
        </authorList>
    </citation>
    <scope>NUCLEOTIDE SEQUENCE [LARGE SCALE GENOMIC DNA]</scope>
    <source>
        <strain evidence="1 2">ATCC 12442</strain>
    </source>
</reference>
<proteinExistence type="predicted"/>
<gene>
    <name evidence="1" type="ORF">DL89DRAFT_49244</name>
</gene>
<sequence length="163" mass="18824">MPHPAGMTRGRQSPPPALQTKYKCERGRHRSTLQPLCFNSASPATSHSCPTSTLTSCPLPFSLTYLPLYVEIYFHKYALISNYWEVMDIATVCRLWNYYIPSFTYRSIFVQRKISKHYSEQHRKEVEKNKTYQLSQHHLCLLSPHATLCCSSSISNTFPIFIA</sequence>
<evidence type="ECO:0000313" key="1">
    <source>
        <dbReference type="EMBL" id="ORX64127.1"/>
    </source>
</evidence>
<name>A0A1Y1VS83_9FUNG</name>